<keyword evidence="4 7" id="KW-0812">Transmembrane</keyword>
<dbReference type="InterPro" id="IPR012910">
    <property type="entry name" value="Plug_dom"/>
</dbReference>
<feature type="domain" description="TonB-dependent receptor plug" evidence="9">
    <location>
        <begin position="118"/>
        <end position="226"/>
    </location>
</feature>
<dbReference type="SUPFAM" id="SSF49464">
    <property type="entry name" value="Carboxypeptidase regulatory domain-like"/>
    <property type="match status" value="1"/>
</dbReference>
<keyword evidence="8" id="KW-0732">Signal</keyword>
<feature type="chain" id="PRO_5011695812" evidence="8">
    <location>
        <begin position="22"/>
        <end position="1022"/>
    </location>
</feature>
<organism evidence="10 11">
    <name type="scientific">Flavobacterium noncentrifugens</name>
    <dbReference type="NCBI Taxonomy" id="1128970"/>
    <lineage>
        <taxon>Bacteria</taxon>
        <taxon>Pseudomonadati</taxon>
        <taxon>Bacteroidota</taxon>
        <taxon>Flavobacteriia</taxon>
        <taxon>Flavobacteriales</taxon>
        <taxon>Flavobacteriaceae</taxon>
        <taxon>Flavobacterium</taxon>
    </lineage>
</organism>
<keyword evidence="3 7" id="KW-1134">Transmembrane beta strand</keyword>
<proteinExistence type="inferred from homology"/>
<keyword evidence="2 7" id="KW-0813">Transport</keyword>
<evidence type="ECO:0000256" key="3">
    <source>
        <dbReference type="ARBA" id="ARBA00022452"/>
    </source>
</evidence>
<reference evidence="10 11" key="1">
    <citation type="submission" date="2016-10" db="EMBL/GenBank/DDBJ databases">
        <authorList>
            <person name="de Groot N.N."/>
        </authorList>
    </citation>
    <scope>NUCLEOTIDE SEQUENCE [LARGE SCALE GENOMIC DNA]</scope>
    <source>
        <strain evidence="10 11">CGMCC 1.10076</strain>
    </source>
</reference>
<evidence type="ECO:0000313" key="11">
    <source>
        <dbReference type="Proteomes" id="UP000199580"/>
    </source>
</evidence>
<gene>
    <name evidence="10" type="ORF">SAMN04487935_2249</name>
</gene>
<dbReference type="Gene3D" id="2.170.130.10">
    <property type="entry name" value="TonB-dependent receptor, plug domain"/>
    <property type="match status" value="1"/>
</dbReference>
<dbReference type="STRING" id="1128970.SAMN04487935_2249"/>
<dbReference type="Gene3D" id="2.40.170.20">
    <property type="entry name" value="TonB-dependent receptor, beta-barrel domain"/>
    <property type="match status" value="1"/>
</dbReference>
<evidence type="ECO:0000256" key="6">
    <source>
        <dbReference type="ARBA" id="ARBA00023237"/>
    </source>
</evidence>
<evidence type="ECO:0000313" key="10">
    <source>
        <dbReference type="EMBL" id="SDJ99647.1"/>
    </source>
</evidence>
<sequence>MNFKIKLSLIVILLFNVAAFAQGSYTLKGKVISSSDKASLPGVNVMVTSSKVGVQTDFDGNYAISVTPGDVLQFTYMGFATQEVKITNQKSLDITLADGSNQLEQVVVVGYGTQKKGNLTGSISKVTNKDLDQIPVSRVDDALMGQVAGVNIQQTNPTAGGAPTIKVRGQGSISFAGSPLIVLDGVAVGNDADFLGSIDMNTVESVEVLKDASSSSIYGSRGANGVIMITTKKGKEGPTKFSYNTYMGFKSVPRTNILSTPEKWAQHVRENNNGELTPQMAMIARLGTYTNWEEVMYDGGTITDHSLSISGGTENTKFRSTLGYNNDEGVQLTDNYKKLNASLNLDTKVKKLEFGVMLNPSYTKQRVFANSNINAIRQSSWLPIRLDAHSIQFVNPVTFPNVKIGDYAEERFFTNYDLTTDTPGTGTTSINVTGDGNPYAYVVESDNEVMQTKIFGNSYFKINFTDHLNFKQSFGGDYRMIKEENRMGTKATLNYAGDASSSYNSTERRHTVAESLLSYNNDFGKHNVSAVAGFTMENWDTEYVSLRGTGYTNDYIATIPAANVSTGGGSMTQTDEKLVSYLSRVNYAYDNRYLFSVSFRADGSSKFGPNKKFGYFPAASIGWRISNEKFLENSKFVRELKLRASYGATGSNSGIGEYAHLGMVNPISTGLTGTANGYNVSNISNPDLGWEKLVEYDLGLDASIFGGVLGISFDYYVRRSEDLLLNLPIPAVTGFNTALVNSGKVENKGFELELRSTNFKSKNFTWTTSALFTHNKNTLLDFAGASGLISVIDPKRPAEWIALEGHPISSFYGYVATHEIEPGYIKNPLYPINVQSQDIYVKDINGDGKIDTNDRQILGDPNPDLVWSLNNTFRYKNIDFSFMVQGSHGAEVRNVDSQYLQNEFNANADYIPSFPDAALVKERIFTTDDIQDASYVALRNINLGYTFDGELVKKMSLTKLRLYAGAQNLVYIMAKNYNGYNPEGIMPSSGPGSLPTTPTTYGYQRGAAPIYKTISFGLNVEF</sequence>
<dbReference type="InterPro" id="IPR023996">
    <property type="entry name" value="TonB-dep_OMP_SusC/RagA"/>
</dbReference>
<dbReference type="Proteomes" id="UP000199580">
    <property type="component" value="Unassembled WGS sequence"/>
</dbReference>
<dbReference type="Pfam" id="PF07715">
    <property type="entry name" value="Plug"/>
    <property type="match status" value="1"/>
</dbReference>
<dbReference type="InterPro" id="IPR036942">
    <property type="entry name" value="Beta-barrel_TonB_sf"/>
</dbReference>
<dbReference type="Gene3D" id="2.60.40.1120">
    <property type="entry name" value="Carboxypeptidase-like, regulatory domain"/>
    <property type="match status" value="1"/>
</dbReference>
<keyword evidence="11" id="KW-1185">Reference proteome</keyword>
<evidence type="ECO:0000256" key="2">
    <source>
        <dbReference type="ARBA" id="ARBA00022448"/>
    </source>
</evidence>
<dbReference type="NCBIfam" id="TIGR04057">
    <property type="entry name" value="SusC_RagA_signa"/>
    <property type="match status" value="1"/>
</dbReference>
<dbReference type="InterPro" id="IPR039426">
    <property type="entry name" value="TonB-dep_rcpt-like"/>
</dbReference>
<evidence type="ECO:0000256" key="4">
    <source>
        <dbReference type="ARBA" id="ARBA00022692"/>
    </source>
</evidence>
<dbReference type="PROSITE" id="PS52016">
    <property type="entry name" value="TONB_DEPENDENT_REC_3"/>
    <property type="match status" value="1"/>
</dbReference>
<keyword evidence="5 7" id="KW-0472">Membrane</keyword>
<dbReference type="InterPro" id="IPR037066">
    <property type="entry name" value="Plug_dom_sf"/>
</dbReference>
<protein>
    <submittedName>
        <fullName evidence="10">TonB-linked outer membrane protein, SusC/RagA family</fullName>
    </submittedName>
</protein>
<dbReference type="EMBL" id="FNEZ01000003">
    <property type="protein sequence ID" value="SDJ99647.1"/>
    <property type="molecule type" value="Genomic_DNA"/>
</dbReference>
<dbReference type="InterPro" id="IPR008969">
    <property type="entry name" value="CarboxyPept-like_regulatory"/>
</dbReference>
<comment type="similarity">
    <text evidence="7">Belongs to the TonB-dependent receptor family.</text>
</comment>
<evidence type="ECO:0000256" key="7">
    <source>
        <dbReference type="PROSITE-ProRule" id="PRU01360"/>
    </source>
</evidence>
<evidence type="ECO:0000259" key="9">
    <source>
        <dbReference type="Pfam" id="PF07715"/>
    </source>
</evidence>
<dbReference type="InterPro" id="IPR023997">
    <property type="entry name" value="TonB-dep_OMP_SusC/RagA_CS"/>
</dbReference>
<evidence type="ECO:0000256" key="8">
    <source>
        <dbReference type="SAM" id="SignalP"/>
    </source>
</evidence>
<comment type="subcellular location">
    <subcellularLocation>
        <location evidence="1 7">Cell outer membrane</location>
        <topology evidence="1 7">Multi-pass membrane protein</topology>
    </subcellularLocation>
</comment>
<dbReference type="RefSeq" id="WP_091395341.1">
    <property type="nucleotide sequence ID" value="NZ_BKAI01000006.1"/>
</dbReference>
<dbReference type="NCBIfam" id="TIGR04056">
    <property type="entry name" value="OMP_RagA_SusC"/>
    <property type="match status" value="1"/>
</dbReference>
<evidence type="ECO:0000256" key="5">
    <source>
        <dbReference type="ARBA" id="ARBA00023136"/>
    </source>
</evidence>
<evidence type="ECO:0000256" key="1">
    <source>
        <dbReference type="ARBA" id="ARBA00004571"/>
    </source>
</evidence>
<dbReference type="SUPFAM" id="SSF56935">
    <property type="entry name" value="Porins"/>
    <property type="match status" value="1"/>
</dbReference>
<dbReference type="AlphaFoldDB" id="A0A1G8YAC4"/>
<feature type="signal peptide" evidence="8">
    <location>
        <begin position="1"/>
        <end position="21"/>
    </location>
</feature>
<dbReference type="GO" id="GO:0009279">
    <property type="term" value="C:cell outer membrane"/>
    <property type="evidence" value="ECO:0007669"/>
    <property type="project" value="UniProtKB-SubCell"/>
</dbReference>
<keyword evidence="6 7" id="KW-0998">Cell outer membrane</keyword>
<dbReference type="OrthoDB" id="9768177at2"/>
<accession>A0A1G8YAC4</accession>
<dbReference type="Pfam" id="PF13715">
    <property type="entry name" value="CarbopepD_reg_2"/>
    <property type="match status" value="1"/>
</dbReference>
<name>A0A1G8YAC4_9FLAO</name>